<organism evidence="1">
    <name type="scientific">uncultured Sulfurovum sp</name>
    <dbReference type="NCBI Taxonomy" id="269237"/>
    <lineage>
        <taxon>Bacteria</taxon>
        <taxon>Pseudomonadati</taxon>
        <taxon>Campylobacterota</taxon>
        <taxon>Epsilonproteobacteria</taxon>
        <taxon>Campylobacterales</taxon>
        <taxon>Sulfurovaceae</taxon>
        <taxon>Sulfurovum</taxon>
        <taxon>environmental samples</taxon>
    </lineage>
</organism>
<proteinExistence type="predicted"/>
<accession>A0A6S6SYC7</accession>
<evidence type="ECO:0000313" key="1">
    <source>
        <dbReference type="EMBL" id="CAA6811202.1"/>
    </source>
</evidence>
<dbReference type="AlphaFoldDB" id="A0A6S6SYC7"/>
<reference evidence="1" key="1">
    <citation type="submission" date="2020-01" db="EMBL/GenBank/DDBJ databases">
        <authorList>
            <person name="Meier V. D."/>
            <person name="Meier V D."/>
        </authorList>
    </citation>
    <scope>NUCLEOTIDE SEQUENCE</scope>
    <source>
        <strain evidence="1">HLG_WM_MAG_05</strain>
    </source>
</reference>
<dbReference type="EMBL" id="CACVAU010000038">
    <property type="protein sequence ID" value="CAA6811202.1"/>
    <property type="molecule type" value="Genomic_DNA"/>
</dbReference>
<name>A0A6S6SYC7_9BACT</name>
<protein>
    <submittedName>
        <fullName evidence="1">Uncharacterized protein</fullName>
    </submittedName>
</protein>
<gene>
    <name evidence="1" type="ORF">HELGO_WM4004</name>
</gene>
<sequence length="78" mass="9130">MEQRMVTIYCLIEEFVKSVMGKEEHVLSEISDSEVLFLGYLAVADFNGNYAKAHYYAMGMRLVNPIEYSRFTRRIIQL</sequence>
<feature type="non-terminal residue" evidence="1">
    <location>
        <position position="78"/>
    </location>
</feature>